<gene>
    <name evidence="3" type="ORF">GCM10011309_05300</name>
</gene>
<accession>A0A918KDC3</accession>
<evidence type="ECO:0000256" key="1">
    <source>
        <dbReference type="SAM" id="SignalP"/>
    </source>
</evidence>
<dbReference type="PROSITE" id="PS51549">
    <property type="entry name" value="DM13"/>
    <property type="match status" value="1"/>
</dbReference>
<feature type="signal peptide" evidence="1">
    <location>
        <begin position="1"/>
        <end position="20"/>
    </location>
</feature>
<dbReference type="Pfam" id="PF10517">
    <property type="entry name" value="DM13"/>
    <property type="match status" value="1"/>
</dbReference>
<feature type="domain" description="DM13" evidence="2">
    <location>
        <begin position="30"/>
        <end position="138"/>
    </location>
</feature>
<evidence type="ECO:0000313" key="3">
    <source>
        <dbReference type="EMBL" id="GGX58830.1"/>
    </source>
</evidence>
<evidence type="ECO:0000259" key="2">
    <source>
        <dbReference type="PROSITE" id="PS51549"/>
    </source>
</evidence>
<dbReference type="Proteomes" id="UP000600865">
    <property type="component" value="Unassembled WGS sequence"/>
</dbReference>
<protein>
    <recommendedName>
        <fullName evidence="2">DM13 domain-containing protein</fullName>
    </recommendedName>
</protein>
<name>A0A918KDC3_9PROT</name>
<reference evidence="3 4" key="1">
    <citation type="journal article" date="2014" name="Int. J. Syst. Evol. Microbiol.">
        <title>Complete genome sequence of Corynebacterium casei LMG S-19264T (=DSM 44701T), isolated from a smear-ripened cheese.</title>
        <authorList>
            <consortium name="US DOE Joint Genome Institute (JGI-PGF)"/>
            <person name="Walter F."/>
            <person name="Albersmeier A."/>
            <person name="Kalinowski J."/>
            <person name="Ruckert C."/>
        </authorList>
    </citation>
    <scope>NUCLEOTIDE SEQUENCE [LARGE SCALE GENOMIC DNA]</scope>
    <source>
        <strain evidence="3 4">KCTC 23968</strain>
    </source>
</reference>
<keyword evidence="4" id="KW-1185">Reference proteome</keyword>
<proteinExistence type="predicted"/>
<keyword evidence="1" id="KW-0732">Signal</keyword>
<comment type="caution">
    <text evidence="3">The sequence shown here is derived from an EMBL/GenBank/DDBJ whole genome shotgun (WGS) entry which is preliminary data.</text>
</comment>
<dbReference type="AlphaFoldDB" id="A0A918KDC3"/>
<dbReference type="RefSeq" id="WP_189580951.1">
    <property type="nucleotide sequence ID" value="NZ_BMYV01000001.1"/>
</dbReference>
<evidence type="ECO:0000313" key="4">
    <source>
        <dbReference type="Proteomes" id="UP000600865"/>
    </source>
</evidence>
<dbReference type="EMBL" id="BMYV01000001">
    <property type="protein sequence ID" value="GGX58830.1"/>
    <property type="molecule type" value="Genomic_DNA"/>
</dbReference>
<organism evidence="3 4">
    <name type="scientific">Litorimonas cladophorae</name>
    <dbReference type="NCBI Taxonomy" id="1220491"/>
    <lineage>
        <taxon>Bacteria</taxon>
        <taxon>Pseudomonadati</taxon>
        <taxon>Pseudomonadota</taxon>
        <taxon>Alphaproteobacteria</taxon>
        <taxon>Maricaulales</taxon>
        <taxon>Robiginitomaculaceae</taxon>
    </lineage>
</organism>
<dbReference type="InterPro" id="IPR019545">
    <property type="entry name" value="DM13_domain"/>
</dbReference>
<sequence length="138" mass="15120">MLKHLAITACIFAAPAISVAQIASQMGAPVSAEKPFVKKRYTIHGSAKVEQIDGETRLVFSEDFKTKSGPDLKLYLSKMPLSTLSAQDIDQNALRLSVLKSHRGTQSYVIPADIDISEYESVVIQCEAYTVLWGGFDL</sequence>
<feature type="chain" id="PRO_5036733657" description="DM13 domain-containing protein" evidence="1">
    <location>
        <begin position="21"/>
        <end position="138"/>
    </location>
</feature>